<sequence length="293" mass="33290">MSDLESRTPTRIFSNTTADTFIVLSSGIRARLSTSNEFCAEGTSTSRPTILDVANYTYWKVKMISFQKSIDSKFWKVVITRWEHPSTKDVVGKVTLKPEISWSKEEDEESLRNSQALNALYNGVDQNVFKLINTCTSVKKAWDILKVADEGTSKVKISRLQVLSSKFKALKIVEDEIVTEFNVLCVMDLANESFALREKLSNTNLVKKVLRTLPSRFNIKVTAIEEANDITTMKLDELFGSLRTFELSFDNNATKKKSGIAFQGKSDDVTKSNHKQHQMRIYQRLCSTVKKVF</sequence>
<proteinExistence type="predicted"/>
<evidence type="ECO:0000313" key="2">
    <source>
        <dbReference type="Proteomes" id="UP000321393"/>
    </source>
</evidence>
<protein>
    <submittedName>
        <fullName evidence="1">Gag-proteinase polyprotein</fullName>
    </submittedName>
</protein>
<dbReference type="PANTHER" id="PTHR35317:SF35">
    <property type="entry name" value="DUF4219 DOMAIN-CONTAINING PROTEIN"/>
    <property type="match status" value="1"/>
</dbReference>
<name>A0A5A7TXB8_CUCMM</name>
<dbReference type="EMBL" id="SSTE01014001">
    <property type="protein sequence ID" value="KAA0046626.1"/>
    <property type="molecule type" value="Genomic_DNA"/>
</dbReference>
<organism evidence="1 2">
    <name type="scientific">Cucumis melo var. makuwa</name>
    <name type="common">Oriental melon</name>
    <dbReference type="NCBI Taxonomy" id="1194695"/>
    <lineage>
        <taxon>Eukaryota</taxon>
        <taxon>Viridiplantae</taxon>
        <taxon>Streptophyta</taxon>
        <taxon>Embryophyta</taxon>
        <taxon>Tracheophyta</taxon>
        <taxon>Spermatophyta</taxon>
        <taxon>Magnoliopsida</taxon>
        <taxon>eudicotyledons</taxon>
        <taxon>Gunneridae</taxon>
        <taxon>Pentapetalae</taxon>
        <taxon>rosids</taxon>
        <taxon>fabids</taxon>
        <taxon>Cucurbitales</taxon>
        <taxon>Cucurbitaceae</taxon>
        <taxon>Benincaseae</taxon>
        <taxon>Cucumis</taxon>
    </lineage>
</organism>
<dbReference type="Proteomes" id="UP000321393">
    <property type="component" value="Unassembled WGS sequence"/>
</dbReference>
<dbReference type="AlphaFoldDB" id="A0A5A7TXB8"/>
<gene>
    <name evidence="1" type="ORF">E6C27_scaffold114G001800</name>
</gene>
<dbReference type="Pfam" id="PF14223">
    <property type="entry name" value="Retrotran_gag_2"/>
    <property type="match status" value="1"/>
</dbReference>
<accession>A0A5A7TXB8</accession>
<evidence type="ECO:0000313" key="1">
    <source>
        <dbReference type="EMBL" id="KAA0046626.1"/>
    </source>
</evidence>
<dbReference type="PANTHER" id="PTHR35317">
    <property type="entry name" value="OS04G0629600 PROTEIN"/>
    <property type="match status" value="1"/>
</dbReference>
<comment type="caution">
    <text evidence="1">The sequence shown here is derived from an EMBL/GenBank/DDBJ whole genome shotgun (WGS) entry which is preliminary data.</text>
</comment>
<reference evidence="1 2" key="1">
    <citation type="submission" date="2019-08" db="EMBL/GenBank/DDBJ databases">
        <title>Draft genome sequences of two oriental melons (Cucumis melo L. var makuwa).</title>
        <authorList>
            <person name="Kwon S.-Y."/>
        </authorList>
    </citation>
    <scope>NUCLEOTIDE SEQUENCE [LARGE SCALE GENOMIC DNA]</scope>
    <source>
        <strain evidence="2">cv. SW 3</strain>
        <tissue evidence="1">Leaf</tissue>
    </source>
</reference>
<dbReference type="OrthoDB" id="694535at2759"/>